<dbReference type="PANTHER" id="PTHR47728">
    <property type="entry name" value="RAB GTPASE-ACTIVATING PROTEIN 1-LIKE"/>
    <property type="match status" value="1"/>
</dbReference>
<comment type="caution">
    <text evidence="2">The sequence shown here is derived from an EMBL/GenBank/DDBJ whole genome shotgun (WGS) entry which is preliminary data.</text>
</comment>
<feature type="coiled-coil region" evidence="1">
    <location>
        <begin position="117"/>
        <end position="144"/>
    </location>
</feature>
<reference evidence="2 3" key="1">
    <citation type="submission" date="2024-05" db="EMBL/GenBank/DDBJ databases">
        <authorList>
            <person name="Wallberg A."/>
        </authorList>
    </citation>
    <scope>NUCLEOTIDE SEQUENCE [LARGE SCALE GENOMIC DNA]</scope>
</reference>
<evidence type="ECO:0000313" key="3">
    <source>
        <dbReference type="Proteomes" id="UP001497623"/>
    </source>
</evidence>
<keyword evidence="3" id="KW-1185">Reference proteome</keyword>
<evidence type="ECO:0000256" key="1">
    <source>
        <dbReference type="SAM" id="Coils"/>
    </source>
</evidence>
<evidence type="ECO:0000313" key="2">
    <source>
        <dbReference type="EMBL" id="CAL4085518.1"/>
    </source>
</evidence>
<accession>A0AAV2QIZ0</accession>
<dbReference type="AlphaFoldDB" id="A0AAV2QIZ0"/>
<dbReference type="PANTHER" id="PTHR47728:SF1">
    <property type="entry name" value="RAB GTPASE ACTIVATING PROTEIN 1 LIKE"/>
    <property type="match status" value="1"/>
</dbReference>
<feature type="non-terminal residue" evidence="2">
    <location>
        <position position="1"/>
    </location>
</feature>
<feature type="non-terminal residue" evidence="2">
    <location>
        <position position="146"/>
    </location>
</feature>
<sequence length="146" mass="16168">LEDKSETLKKDNLSIRSLLNDAEEEKKRLTLEATQVKEMLKREVEKGEADAVRNNAIISDYKGICTQLSERLDKELAANAATINMYKTKVASCQHCIGVLSPVTGPPGELGEQSPAVTQLTQQIRELELELAQTKLALVESECKNQ</sequence>
<dbReference type="EMBL" id="CAXKWB010007053">
    <property type="protein sequence ID" value="CAL4085518.1"/>
    <property type="molecule type" value="Genomic_DNA"/>
</dbReference>
<name>A0AAV2QIZ0_MEGNR</name>
<proteinExistence type="predicted"/>
<feature type="coiled-coil region" evidence="1">
    <location>
        <begin position="12"/>
        <end position="39"/>
    </location>
</feature>
<dbReference type="Proteomes" id="UP001497623">
    <property type="component" value="Unassembled WGS sequence"/>
</dbReference>
<gene>
    <name evidence="2" type="ORF">MNOR_LOCUS12713</name>
</gene>
<keyword evidence="1" id="KW-0175">Coiled coil</keyword>
<organism evidence="2 3">
    <name type="scientific">Meganyctiphanes norvegica</name>
    <name type="common">Northern krill</name>
    <name type="synonym">Thysanopoda norvegica</name>
    <dbReference type="NCBI Taxonomy" id="48144"/>
    <lineage>
        <taxon>Eukaryota</taxon>
        <taxon>Metazoa</taxon>
        <taxon>Ecdysozoa</taxon>
        <taxon>Arthropoda</taxon>
        <taxon>Crustacea</taxon>
        <taxon>Multicrustacea</taxon>
        <taxon>Malacostraca</taxon>
        <taxon>Eumalacostraca</taxon>
        <taxon>Eucarida</taxon>
        <taxon>Euphausiacea</taxon>
        <taxon>Euphausiidae</taxon>
        <taxon>Meganyctiphanes</taxon>
    </lineage>
</organism>
<protein>
    <submittedName>
        <fullName evidence="2">Uncharacterized protein</fullName>
    </submittedName>
</protein>